<dbReference type="AlphaFoldDB" id="A0A5R8NRU3"/>
<dbReference type="OrthoDB" id="4950701at2"/>
<keyword evidence="1" id="KW-0472">Membrane</keyword>
<keyword evidence="1" id="KW-1133">Transmembrane helix</keyword>
<organism evidence="2 4">
    <name type="scientific">Nocardia cyriacigeorgica</name>
    <dbReference type="NCBI Taxonomy" id="135487"/>
    <lineage>
        <taxon>Bacteria</taxon>
        <taxon>Bacillati</taxon>
        <taxon>Actinomycetota</taxon>
        <taxon>Actinomycetes</taxon>
        <taxon>Mycobacteriales</taxon>
        <taxon>Nocardiaceae</taxon>
        <taxon>Nocardia</taxon>
    </lineage>
</organism>
<name>A0A5R8NRU3_9NOCA</name>
<gene>
    <name evidence="2" type="ORF">FEK34_11190</name>
    <name evidence="3" type="ORF">FEK35_01245</name>
</gene>
<comment type="caution">
    <text evidence="2">The sequence shown here is derived from an EMBL/GenBank/DDBJ whole genome shotgun (WGS) entry which is preliminary data.</text>
</comment>
<dbReference type="EMBL" id="VBUT01000004">
    <property type="protein sequence ID" value="TLF78412.1"/>
    <property type="molecule type" value="Genomic_DNA"/>
</dbReference>
<proteinExistence type="predicted"/>
<feature type="transmembrane region" description="Helical" evidence="1">
    <location>
        <begin position="12"/>
        <end position="35"/>
    </location>
</feature>
<evidence type="ECO:0000313" key="4">
    <source>
        <dbReference type="Proteomes" id="UP000306378"/>
    </source>
</evidence>
<protein>
    <submittedName>
        <fullName evidence="2">Uncharacterized protein</fullName>
    </submittedName>
</protein>
<evidence type="ECO:0000256" key="1">
    <source>
        <dbReference type="SAM" id="Phobius"/>
    </source>
</evidence>
<dbReference type="EMBL" id="VBUU01000001">
    <property type="protein sequence ID" value="TLG17812.1"/>
    <property type="molecule type" value="Genomic_DNA"/>
</dbReference>
<sequence>MREPSIRARSSRGFGASLLSVLVMVWLVIGLVAAFQRDYFTAAPAECRDFATIGLTVIAGPLNYAGLNPKVEHCTLPEPSQ</sequence>
<dbReference type="Proteomes" id="UP000306378">
    <property type="component" value="Unassembled WGS sequence"/>
</dbReference>
<keyword evidence="1" id="KW-0812">Transmembrane</keyword>
<accession>A0A5R8NRU3</accession>
<reference evidence="4 5" key="1">
    <citation type="submission" date="2019-05" db="EMBL/GenBank/DDBJ databases">
        <title>Genomes sequences of two Nocardia cyriacigeorgica environmental isolates, type strains Nocardia asteroides ATCC 19247 and Nocardia cyriacigeorgica DSM 44484.</title>
        <authorList>
            <person name="Vautrin F."/>
            <person name="Bergeron E."/>
            <person name="Dubost A."/>
            <person name="Abrouk D."/>
            <person name="Rodriguez Nava V."/>
            <person name="Pujic P."/>
        </authorList>
    </citation>
    <scope>NUCLEOTIDE SEQUENCE [LARGE SCALE GENOMIC DNA]</scope>
    <source>
        <strain evidence="3 5">EML 1456</strain>
        <strain evidence="2 4">EML 446</strain>
    </source>
</reference>
<evidence type="ECO:0000313" key="5">
    <source>
        <dbReference type="Proteomes" id="UP000308349"/>
    </source>
</evidence>
<evidence type="ECO:0000313" key="2">
    <source>
        <dbReference type="EMBL" id="TLF78412.1"/>
    </source>
</evidence>
<evidence type="ECO:0000313" key="3">
    <source>
        <dbReference type="EMBL" id="TLG17812.1"/>
    </source>
</evidence>
<dbReference type="Proteomes" id="UP000308349">
    <property type="component" value="Unassembled WGS sequence"/>
</dbReference>
<dbReference type="RefSeq" id="WP_138447786.1">
    <property type="nucleotide sequence ID" value="NZ_VBUT01000004.1"/>
</dbReference>